<reference evidence="2 3" key="1">
    <citation type="submission" date="2020-07" db="EMBL/GenBank/DDBJ databases">
        <authorList>
            <person name="Feng X."/>
        </authorList>
    </citation>
    <scope>NUCLEOTIDE SEQUENCE [LARGE SCALE GENOMIC DNA]</scope>
    <source>
        <strain evidence="2 3">JCM23202</strain>
    </source>
</reference>
<feature type="compositionally biased region" description="Basic and acidic residues" evidence="1">
    <location>
        <begin position="51"/>
        <end position="80"/>
    </location>
</feature>
<keyword evidence="3" id="KW-1185">Reference proteome</keyword>
<evidence type="ECO:0000313" key="3">
    <source>
        <dbReference type="Proteomes" id="UP000526501"/>
    </source>
</evidence>
<sequence length="91" mass="10138">MKGQAIRCVKLALEEAGMDLPEPIHRVRLENAGPFVSQASSPVSPKVQKRKSNDREPAEDLRADTALEKQVKEEAERAGKDNLLFEETPLE</sequence>
<dbReference type="EMBL" id="JACHVC010000012">
    <property type="protein sequence ID" value="MBC2607086.1"/>
    <property type="molecule type" value="Genomic_DNA"/>
</dbReference>
<comment type="caution">
    <text evidence="2">The sequence shown here is derived from an EMBL/GenBank/DDBJ whole genome shotgun (WGS) entry which is preliminary data.</text>
</comment>
<organism evidence="2 3">
    <name type="scientific">Pelagicoccus albus</name>
    <dbReference type="NCBI Taxonomy" id="415222"/>
    <lineage>
        <taxon>Bacteria</taxon>
        <taxon>Pseudomonadati</taxon>
        <taxon>Verrucomicrobiota</taxon>
        <taxon>Opitutia</taxon>
        <taxon>Puniceicoccales</taxon>
        <taxon>Pelagicoccaceae</taxon>
        <taxon>Pelagicoccus</taxon>
    </lineage>
</organism>
<feature type="region of interest" description="Disordered" evidence="1">
    <location>
        <begin position="31"/>
        <end position="91"/>
    </location>
</feature>
<dbReference type="Proteomes" id="UP000526501">
    <property type="component" value="Unassembled WGS sequence"/>
</dbReference>
<name>A0A7X1E987_9BACT</name>
<gene>
    <name evidence="2" type="ORF">H5P27_13615</name>
</gene>
<proteinExistence type="predicted"/>
<accession>A0A7X1E987</accession>
<protein>
    <submittedName>
        <fullName evidence="2">Uncharacterized protein</fullName>
    </submittedName>
</protein>
<evidence type="ECO:0000256" key="1">
    <source>
        <dbReference type="SAM" id="MobiDB-lite"/>
    </source>
</evidence>
<dbReference type="RefSeq" id="WP_185660949.1">
    <property type="nucleotide sequence ID" value="NZ_CAWPOO010000012.1"/>
</dbReference>
<dbReference type="AlphaFoldDB" id="A0A7X1E987"/>
<evidence type="ECO:0000313" key="2">
    <source>
        <dbReference type="EMBL" id="MBC2607086.1"/>
    </source>
</evidence>